<dbReference type="Proteomes" id="UP000784294">
    <property type="component" value="Unassembled WGS sequence"/>
</dbReference>
<evidence type="ECO:0000313" key="2">
    <source>
        <dbReference type="Proteomes" id="UP000784294"/>
    </source>
</evidence>
<organism evidence="1 2">
    <name type="scientific">Protopolystoma xenopodis</name>
    <dbReference type="NCBI Taxonomy" id="117903"/>
    <lineage>
        <taxon>Eukaryota</taxon>
        <taxon>Metazoa</taxon>
        <taxon>Spiralia</taxon>
        <taxon>Lophotrochozoa</taxon>
        <taxon>Platyhelminthes</taxon>
        <taxon>Monogenea</taxon>
        <taxon>Polyopisthocotylea</taxon>
        <taxon>Polystomatidea</taxon>
        <taxon>Polystomatidae</taxon>
        <taxon>Protopolystoma</taxon>
    </lineage>
</organism>
<reference evidence="1" key="1">
    <citation type="submission" date="2018-11" db="EMBL/GenBank/DDBJ databases">
        <authorList>
            <consortium name="Pathogen Informatics"/>
        </authorList>
    </citation>
    <scope>NUCLEOTIDE SEQUENCE</scope>
</reference>
<proteinExistence type="predicted"/>
<accession>A0A3S5AQX2</accession>
<protein>
    <submittedName>
        <fullName evidence="1">Uncharacterized protein</fullName>
    </submittedName>
</protein>
<dbReference type="AlphaFoldDB" id="A0A3S5AQX2"/>
<sequence length="84" mass="10230">MLLMVPEVSRHSLVIKIIWLMSLMIKKVLIPDRTYQRLKLLIINQIYMWSLQKNLKSSLPPSRLQLLWLQRIYQKRCLQRNQNL</sequence>
<gene>
    <name evidence="1" type="ORF">PXEA_LOCUS23245</name>
</gene>
<name>A0A3S5AQX2_9PLAT</name>
<dbReference type="EMBL" id="CAAALY010106376">
    <property type="protein sequence ID" value="VEL29805.1"/>
    <property type="molecule type" value="Genomic_DNA"/>
</dbReference>
<evidence type="ECO:0000313" key="1">
    <source>
        <dbReference type="EMBL" id="VEL29805.1"/>
    </source>
</evidence>
<keyword evidence="2" id="KW-1185">Reference proteome</keyword>
<comment type="caution">
    <text evidence="1">The sequence shown here is derived from an EMBL/GenBank/DDBJ whole genome shotgun (WGS) entry which is preliminary data.</text>
</comment>